<feature type="transmembrane region" description="Helical" evidence="2">
    <location>
        <begin position="9"/>
        <end position="31"/>
    </location>
</feature>
<dbReference type="KEGG" id="cbae:COR50_20365"/>
<name>A0A291QZG0_9BACT</name>
<evidence type="ECO:0000313" key="4">
    <source>
        <dbReference type="Proteomes" id="UP000220133"/>
    </source>
</evidence>
<dbReference type="Gene3D" id="1.20.120.1490">
    <property type="match status" value="1"/>
</dbReference>
<evidence type="ECO:0000313" key="3">
    <source>
        <dbReference type="EMBL" id="ATL49340.1"/>
    </source>
</evidence>
<feature type="compositionally biased region" description="Basic and acidic residues" evidence="1">
    <location>
        <begin position="162"/>
        <end position="174"/>
    </location>
</feature>
<feature type="region of interest" description="Disordered" evidence="1">
    <location>
        <begin position="151"/>
        <end position="174"/>
    </location>
</feature>
<proteinExistence type="predicted"/>
<dbReference type="RefSeq" id="WP_098195708.1">
    <property type="nucleotide sequence ID" value="NZ_CP023777.1"/>
</dbReference>
<reference evidence="3 4" key="1">
    <citation type="submission" date="2017-10" db="EMBL/GenBank/DDBJ databases">
        <title>Paenichitinophaga pekingensis gen. nov., sp. nov., isolated from activated sludge.</title>
        <authorList>
            <person name="Jin D."/>
            <person name="Kong X."/>
            <person name="Deng Y."/>
            <person name="Bai Z."/>
        </authorList>
    </citation>
    <scope>NUCLEOTIDE SEQUENCE [LARGE SCALE GENOMIC DNA]</scope>
    <source>
        <strain evidence="3 4">13</strain>
    </source>
</reference>
<dbReference type="Proteomes" id="UP000220133">
    <property type="component" value="Chromosome"/>
</dbReference>
<dbReference type="AlphaFoldDB" id="A0A291QZG0"/>
<organism evidence="3 4">
    <name type="scientific">Chitinophaga caeni</name>
    <dbReference type="NCBI Taxonomy" id="2029983"/>
    <lineage>
        <taxon>Bacteria</taxon>
        <taxon>Pseudomonadati</taxon>
        <taxon>Bacteroidota</taxon>
        <taxon>Chitinophagia</taxon>
        <taxon>Chitinophagales</taxon>
        <taxon>Chitinophagaceae</taxon>
        <taxon>Chitinophaga</taxon>
    </lineage>
</organism>
<dbReference type="EMBL" id="CP023777">
    <property type="protein sequence ID" value="ATL49340.1"/>
    <property type="molecule type" value="Genomic_DNA"/>
</dbReference>
<keyword evidence="2" id="KW-0812">Transmembrane</keyword>
<dbReference type="OrthoDB" id="595025at2"/>
<protein>
    <recommendedName>
        <fullName evidence="5">Periplasmic heavy metal sensor</fullName>
    </recommendedName>
</protein>
<evidence type="ECO:0000256" key="1">
    <source>
        <dbReference type="SAM" id="MobiDB-lite"/>
    </source>
</evidence>
<keyword evidence="4" id="KW-1185">Reference proteome</keyword>
<evidence type="ECO:0008006" key="5">
    <source>
        <dbReference type="Google" id="ProtNLM"/>
    </source>
</evidence>
<accession>A0A291QZG0</accession>
<gene>
    <name evidence="3" type="ORF">COR50_20365</name>
</gene>
<keyword evidence="2" id="KW-0472">Membrane</keyword>
<evidence type="ECO:0000256" key="2">
    <source>
        <dbReference type="SAM" id="Phobius"/>
    </source>
</evidence>
<keyword evidence="2" id="KW-1133">Transmembrane helix</keyword>
<sequence>MTTRTRSRFLVILVVLLFLTNIAMIIFFVFLKPNNNRNRNFRRDFVVEYLEEKVGFSQVQIDSFKVLRDENNKRMMPYFSKMRSTREDLYKMVYDSMPPSDSVLNAKVDSIGMAQAQVEKALFEHFKEIRAICTPGQQPAFDSLLNRLFRRGAAGNPPPRSGWKDKPGKEKQKG</sequence>